<evidence type="ECO:0000256" key="1">
    <source>
        <dbReference type="SAM" id="MobiDB-lite"/>
    </source>
</evidence>
<evidence type="ECO:0000313" key="2">
    <source>
        <dbReference type="EMBL" id="NYI42595.1"/>
    </source>
</evidence>
<keyword evidence="3" id="KW-1185">Reference proteome</keyword>
<feature type="compositionally biased region" description="Low complexity" evidence="1">
    <location>
        <begin position="27"/>
        <end position="37"/>
    </location>
</feature>
<protein>
    <submittedName>
        <fullName evidence="2">Uncharacterized protein</fullName>
    </submittedName>
</protein>
<organism evidence="2 3">
    <name type="scientific">Demequina lutea</name>
    <dbReference type="NCBI Taxonomy" id="431489"/>
    <lineage>
        <taxon>Bacteria</taxon>
        <taxon>Bacillati</taxon>
        <taxon>Actinomycetota</taxon>
        <taxon>Actinomycetes</taxon>
        <taxon>Micrococcales</taxon>
        <taxon>Demequinaceae</taxon>
        <taxon>Demequina</taxon>
    </lineage>
</organism>
<reference evidence="2 3" key="1">
    <citation type="submission" date="2020-07" db="EMBL/GenBank/DDBJ databases">
        <title>Sequencing the genomes of 1000 actinobacteria strains.</title>
        <authorList>
            <person name="Klenk H.-P."/>
        </authorList>
    </citation>
    <scope>NUCLEOTIDE SEQUENCE [LARGE SCALE GENOMIC DNA]</scope>
    <source>
        <strain evidence="2 3">DSM 19970</strain>
    </source>
</reference>
<proteinExistence type="predicted"/>
<dbReference type="OrthoDB" id="5148029at2"/>
<gene>
    <name evidence="2" type="ORF">BKA03_002714</name>
</gene>
<dbReference type="EMBL" id="JACBZO010000001">
    <property type="protein sequence ID" value="NYI42595.1"/>
    <property type="molecule type" value="Genomic_DNA"/>
</dbReference>
<comment type="caution">
    <text evidence="2">The sequence shown here is derived from an EMBL/GenBank/DDBJ whole genome shotgun (WGS) entry which is preliminary data.</text>
</comment>
<dbReference type="RefSeq" id="WP_152649665.1">
    <property type="nucleotide sequence ID" value="NZ_BBRC01000040.1"/>
</dbReference>
<sequence>MTVVVLLGGATVSLSACTGDSDPIASPSPSVSTVVTPSPSPSVSPSPTALTDEELLALIPENARGEDFLSASNFAKFFVGLYPEMMHDQDPELFSMLSDPDCVFCNNALGNLADLVASDGSMTGGDVTVEVGLASGGLEADGTTNASFDAETADTTFLDVAGSVTSTVPGRGGRLGVSLRYDVDHWVVLGVGSEDA</sequence>
<dbReference type="Proteomes" id="UP000547973">
    <property type="component" value="Unassembled WGS sequence"/>
</dbReference>
<name>A0A7Y9ZEP2_9MICO</name>
<accession>A0A7Y9ZEP2</accession>
<dbReference type="AlphaFoldDB" id="A0A7Y9ZEP2"/>
<feature type="region of interest" description="Disordered" evidence="1">
    <location>
        <begin position="22"/>
        <end position="48"/>
    </location>
</feature>
<evidence type="ECO:0000313" key="3">
    <source>
        <dbReference type="Proteomes" id="UP000547973"/>
    </source>
</evidence>